<dbReference type="Pfam" id="PF13699">
    <property type="entry name" value="eCIS_core"/>
    <property type="match status" value="1"/>
</dbReference>
<name>A4BQC1_9GAMM</name>
<reference evidence="3 4" key="1">
    <citation type="submission" date="2006-02" db="EMBL/GenBank/DDBJ databases">
        <authorList>
            <person name="Waterbury J."/>
            <person name="Ferriera S."/>
            <person name="Johnson J."/>
            <person name="Kravitz S."/>
            <person name="Halpern A."/>
            <person name="Remington K."/>
            <person name="Beeson K."/>
            <person name="Tran B."/>
            <person name="Rogers Y.-H."/>
            <person name="Friedman R."/>
            <person name="Venter J.C."/>
        </authorList>
    </citation>
    <scope>NUCLEOTIDE SEQUENCE [LARGE SCALE GENOMIC DNA]</scope>
    <source>
        <strain evidence="3 4">Nb-231</strain>
    </source>
</reference>
<feature type="region of interest" description="Disordered" evidence="1">
    <location>
        <begin position="174"/>
        <end position="196"/>
    </location>
</feature>
<feature type="domain" description="eCIS core" evidence="2">
    <location>
        <begin position="93"/>
        <end position="182"/>
    </location>
</feature>
<dbReference type="AlphaFoldDB" id="A4BQC1"/>
<dbReference type="EMBL" id="AAOF01000004">
    <property type="protein sequence ID" value="EAR22276.1"/>
    <property type="molecule type" value="Genomic_DNA"/>
</dbReference>
<proteinExistence type="predicted"/>
<comment type="caution">
    <text evidence="3">The sequence shown here is derived from an EMBL/GenBank/DDBJ whole genome shotgun (WGS) entry which is preliminary data.</text>
</comment>
<evidence type="ECO:0000256" key="1">
    <source>
        <dbReference type="SAM" id="MobiDB-lite"/>
    </source>
</evidence>
<dbReference type="eggNOG" id="COG2318">
    <property type="taxonomic scope" value="Bacteria"/>
</dbReference>
<dbReference type="Proteomes" id="UP000003374">
    <property type="component" value="Unassembled WGS sequence"/>
</dbReference>
<sequence length="937" mass="101298">MRTFAQKPGATQQTKPAESAKASRMPSGKHREAHSNLHPQRAIGNQAAQRSLRGDLESLEIESSNQSAARFRHDFSRIPIYQKGNQQSGGGEPLATITRARLESILGTRVGDVRIHRGPAAERAATAVGAPAFTVGQDIVLGAASGKTAQTTAQGSPQHLTTPHGEQILAHEAAHTVQQSGAAQAPRPLPERLPRSPVVDSLFGWQRQALPRTAPGGAEEREADAAARGLERPTPGARLAIAAAPPTALPFKPTKSFKEIWPEFERARYGSDIAKATALARELATAPHDFDDILNHGIDVVDWLQRQGEPALAASLLGEVRSVWMIQFVSEGAALPSRTSLSWASSDPGVLIALGKEAARAGEHEQAVSLLGVANEILSYYALEAPQKRAKVLKTESAAQTQLDPELRSALTLPRMLARSAQYSDLESIYDQMRDIYGVYSVLEREALAAGDTKGAAEARANSAKLHKAIKKKHTWGHTQTAGSISTEILDPVEIAEVSDTDTPKGPGLTLHGANHAETTLTQLPGLPSPKEIGNNVQVQNLGALQSALMAQTDFQAEIGRQPEIRKAFGNKPIDLNKTADRQKVWRIMYGVFKQSGTGALGSLMALIGRYLRAFTIHTRYNVRDWGKSYLDSDMPTDLAGRAERDCGVYALSVAWDVYQTVKRGDSKLHVTFDLTTMLGHVTLVITDKSTGEYYVVNNDQVSPPQRGDPLTQVAPQYGAVRGLPYTVGPAVTVALGSTKDPQKRFRGQAWRRYLAAVDWGLKLDIPPEVAKLKKTDPAAYSENVQAIQQARYKGFYRDQETFDRGAKELDPLVDALAPVAGDQAKLAPALDPLVDKAGALAALFIQLAQPGVVTTLAKSQAILPRKPQFLFTLEQGHTVHPIARVALGILHFKAIGGKLTPKQDALVKFCKTVPMFKQQMDAYQAAGARGKFKTVP</sequence>
<evidence type="ECO:0000259" key="2">
    <source>
        <dbReference type="Pfam" id="PF13699"/>
    </source>
</evidence>
<dbReference type="OrthoDB" id="292792at2"/>
<protein>
    <recommendedName>
        <fullName evidence="2">eCIS core domain-containing protein</fullName>
    </recommendedName>
</protein>
<accession>A4BQC1</accession>
<feature type="region of interest" description="Disordered" evidence="1">
    <location>
        <begin position="209"/>
        <end position="234"/>
    </location>
</feature>
<feature type="region of interest" description="Disordered" evidence="1">
    <location>
        <begin position="1"/>
        <end position="55"/>
    </location>
</feature>
<dbReference type="STRING" id="314278.NB231_05185"/>
<feature type="compositionally biased region" description="Basic and acidic residues" evidence="1">
    <location>
        <begin position="218"/>
        <end position="231"/>
    </location>
</feature>
<dbReference type="RefSeq" id="WP_005000300.1">
    <property type="nucleotide sequence ID" value="NZ_CH672427.1"/>
</dbReference>
<evidence type="ECO:0000313" key="3">
    <source>
        <dbReference type="EMBL" id="EAR22276.1"/>
    </source>
</evidence>
<dbReference type="HOGENOM" id="CLU_312798_0_0_6"/>
<gene>
    <name evidence="3" type="ORF">NB231_05185</name>
</gene>
<dbReference type="InterPro" id="IPR025295">
    <property type="entry name" value="eCIS_core_dom"/>
</dbReference>
<keyword evidence="4" id="KW-1185">Reference proteome</keyword>
<evidence type="ECO:0000313" key="4">
    <source>
        <dbReference type="Proteomes" id="UP000003374"/>
    </source>
</evidence>
<organism evidence="3 4">
    <name type="scientific">Nitrococcus mobilis Nb-231</name>
    <dbReference type="NCBI Taxonomy" id="314278"/>
    <lineage>
        <taxon>Bacteria</taxon>
        <taxon>Pseudomonadati</taxon>
        <taxon>Pseudomonadota</taxon>
        <taxon>Gammaproteobacteria</taxon>
        <taxon>Chromatiales</taxon>
        <taxon>Ectothiorhodospiraceae</taxon>
        <taxon>Nitrococcus</taxon>
    </lineage>
</organism>